<feature type="binding site" evidence="3">
    <location>
        <position position="220"/>
    </location>
    <ligand>
        <name>NAD(+)</name>
        <dbReference type="ChEBI" id="CHEBI:57540"/>
    </ligand>
</feature>
<dbReference type="GO" id="GO:0017136">
    <property type="term" value="F:histone deacetylase activity, NAD-dependent"/>
    <property type="evidence" value="ECO:0007669"/>
    <property type="project" value="TreeGrafter"/>
</dbReference>
<evidence type="ECO:0000256" key="1">
    <source>
        <dbReference type="ARBA" id="ARBA00022679"/>
    </source>
</evidence>
<dbReference type="Gene3D" id="3.30.1600.10">
    <property type="entry name" value="SIR2/SIRT2 'Small Domain"/>
    <property type="match status" value="1"/>
</dbReference>
<proteinExistence type="inferred from homology"/>
<keyword evidence="3" id="KW-0963">Cytoplasm</keyword>
<comment type="catalytic activity">
    <reaction evidence="3">
        <text>N(6)-acetyl-L-lysyl-[protein] + NAD(+) + H2O = 2''-O-acetyl-ADP-D-ribose + nicotinamide + L-lysyl-[protein]</text>
        <dbReference type="Rhea" id="RHEA:43636"/>
        <dbReference type="Rhea" id="RHEA-COMP:9752"/>
        <dbReference type="Rhea" id="RHEA-COMP:10731"/>
        <dbReference type="ChEBI" id="CHEBI:15377"/>
        <dbReference type="ChEBI" id="CHEBI:17154"/>
        <dbReference type="ChEBI" id="CHEBI:29969"/>
        <dbReference type="ChEBI" id="CHEBI:57540"/>
        <dbReference type="ChEBI" id="CHEBI:61930"/>
        <dbReference type="ChEBI" id="CHEBI:83767"/>
        <dbReference type="EC" id="2.3.1.286"/>
    </reaction>
</comment>
<gene>
    <name evidence="3" type="primary">cobB</name>
    <name evidence="6" type="ORF">HLH21_01320</name>
</gene>
<feature type="binding site" evidence="3 4">
    <location>
        <position position="119"/>
    </location>
    <ligand>
        <name>Zn(2+)</name>
        <dbReference type="ChEBI" id="CHEBI:29105"/>
    </ligand>
</feature>
<dbReference type="InterPro" id="IPR026590">
    <property type="entry name" value="Ssirtuin_cat_dom"/>
</dbReference>
<comment type="similarity">
    <text evidence="3">Belongs to the sirtuin family. Class III subfamily.</text>
</comment>
<dbReference type="GO" id="GO:0008270">
    <property type="term" value="F:zinc ion binding"/>
    <property type="evidence" value="ECO:0007669"/>
    <property type="project" value="UniProtKB-UniRule"/>
</dbReference>
<comment type="catalytic activity">
    <reaction evidence="3">
        <text>N(6)-succinyl-L-lysyl-[protein] + NAD(+) + H2O = 2''-O-succinyl-ADP-D-ribose + nicotinamide + L-lysyl-[protein]</text>
        <dbReference type="Rhea" id="RHEA:47668"/>
        <dbReference type="Rhea" id="RHEA-COMP:9752"/>
        <dbReference type="Rhea" id="RHEA-COMP:11877"/>
        <dbReference type="ChEBI" id="CHEBI:15377"/>
        <dbReference type="ChEBI" id="CHEBI:17154"/>
        <dbReference type="ChEBI" id="CHEBI:29969"/>
        <dbReference type="ChEBI" id="CHEBI:57540"/>
        <dbReference type="ChEBI" id="CHEBI:87830"/>
        <dbReference type="ChEBI" id="CHEBI:87832"/>
    </reaction>
</comment>
<feature type="binding site" evidence="3">
    <location>
        <begin position="177"/>
        <end position="179"/>
    </location>
    <ligand>
        <name>NAD(+)</name>
        <dbReference type="ChEBI" id="CHEBI:57540"/>
    </ligand>
</feature>
<dbReference type="GO" id="GO:0005737">
    <property type="term" value="C:cytoplasm"/>
    <property type="evidence" value="ECO:0007669"/>
    <property type="project" value="UniProtKB-SubCell"/>
</dbReference>
<comment type="function">
    <text evidence="3">NAD-dependent lysine deacetylase and desuccinylase that specifically removes acetyl and succinyl groups on target proteins. Modulates the activities of several proteins which are inactive in their acylated form.</text>
</comment>
<name>A0A7W4J4L2_9PROT</name>
<sequence>MERIVVLTGAGISRESGLDTFRDADGIWSRYDIDDVCTPAAFRRDPALVDRFYNDRRAELHRVRPNAAHLALARLEEAARTGQWPGELLIVTQNIDDLHERAGSRNVWHMHGELLRVRCTSCGGTPEWHADCLPHTPCPLCGRPTLRPDVVWFGEIPLHMPRIEAALGACDLFVAIGTSGTVYPAAGFAALVEDHADTLEINLDPSAVSGRFERFMTGPATRMVPRWVDEILAG</sequence>
<evidence type="ECO:0000256" key="2">
    <source>
        <dbReference type="ARBA" id="ARBA00023027"/>
    </source>
</evidence>
<evidence type="ECO:0000256" key="4">
    <source>
        <dbReference type="PROSITE-ProRule" id="PRU00236"/>
    </source>
</evidence>
<dbReference type="InterPro" id="IPR050134">
    <property type="entry name" value="NAD-dep_sirtuin_deacylases"/>
</dbReference>
<comment type="caution">
    <text evidence="6">The sequence shown here is derived from an EMBL/GenBank/DDBJ whole genome shotgun (WGS) entry which is preliminary data.</text>
</comment>
<feature type="binding site" evidence="3 4">
    <location>
        <position position="141"/>
    </location>
    <ligand>
        <name>Zn(2+)</name>
        <dbReference type="ChEBI" id="CHEBI:29105"/>
    </ligand>
</feature>
<organism evidence="6 7">
    <name type="scientific">Gluconacetobacter johannae</name>
    <dbReference type="NCBI Taxonomy" id="112140"/>
    <lineage>
        <taxon>Bacteria</taxon>
        <taxon>Pseudomonadati</taxon>
        <taxon>Pseudomonadota</taxon>
        <taxon>Alphaproteobacteria</taxon>
        <taxon>Acetobacterales</taxon>
        <taxon>Acetobacteraceae</taxon>
        <taxon>Gluconacetobacter</taxon>
    </lineage>
</organism>
<comment type="caution">
    <text evidence="3">Lacks conserved residue(s) required for the propagation of feature annotation.</text>
</comment>
<dbReference type="GO" id="GO:0036054">
    <property type="term" value="F:protein-malonyllysine demalonylase activity"/>
    <property type="evidence" value="ECO:0007669"/>
    <property type="project" value="InterPro"/>
</dbReference>
<keyword evidence="3 4" id="KW-0862">Zinc</keyword>
<dbReference type="InterPro" id="IPR029035">
    <property type="entry name" value="DHS-like_NAD/FAD-binding_dom"/>
</dbReference>
<dbReference type="HAMAP" id="MF_01121">
    <property type="entry name" value="Sirtuin_ClassIII"/>
    <property type="match status" value="1"/>
</dbReference>
<dbReference type="PROSITE" id="PS50305">
    <property type="entry name" value="SIRTUIN"/>
    <property type="match status" value="1"/>
</dbReference>
<keyword evidence="1" id="KW-0808">Transferase</keyword>
<dbReference type="RefSeq" id="WP_182940410.1">
    <property type="nucleotide sequence ID" value="NZ_JABEQH010000001.1"/>
</dbReference>
<dbReference type="InterPro" id="IPR026591">
    <property type="entry name" value="Sirtuin_cat_small_dom_sf"/>
</dbReference>
<dbReference type="EC" id="2.3.1.286" evidence="3"/>
<reference evidence="6 7" key="1">
    <citation type="submission" date="2020-04" db="EMBL/GenBank/DDBJ databases">
        <title>Description of novel Gluconacetobacter.</title>
        <authorList>
            <person name="Sombolestani A."/>
        </authorList>
    </citation>
    <scope>NUCLEOTIDE SEQUENCE [LARGE SCALE GENOMIC DNA]</scope>
    <source>
        <strain evidence="6 7">LMG 21312</strain>
    </source>
</reference>
<dbReference type="PANTHER" id="PTHR11085">
    <property type="entry name" value="NAD-DEPENDENT PROTEIN DEACYLASE SIRTUIN-5, MITOCHONDRIAL-RELATED"/>
    <property type="match status" value="1"/>
</dbReference>
<dbReference type="InterPro" id="IPR027546">
    <property type="entry name" value="Sirtuin_class_III"/>
</dbReference>
<feature type="binding site" evidence="3 4">
    <location>
        <position position="122"/>
    </location>
    <ligand>
        <name>Zn(2+)</name>
        <dbReference type="ChEBI" id="CHEBI:29105"/>
    </ligand>
</feature>
<feature type="binding site" evidence="3 4">
    <location>
        <position position="138"/>
    </location>
    <ligand>
        <name>Zn(2+)</name>
        <dbReference type="ChEBI" id="CHEBI:29105"/>
    </ligand>
</feature>
<evidence type="ECO:0000259" key="5">
    <source>
        <dbReference type="PROSITE" id="PS50305"/>
    </source>
</evidence>
<evidence type="ECO:0000313" key="6">
    <source>
        <dbReference type="EMBL" id="MBB2174562.1"/>
    </source>
</evidence>
<feature type="binding site" evidence="3">
    <location>
        <begin position="202"/>
        <end position="204"/>
    </location>
    <ligand>
        <name>NAD(+)</name>
        <dbReference type="ChEBI" id="CHEBI:57540"/>
    </ligand>
</feature>
<feature type="domain" description="Deacetylase sirtuin-type" evidence="5">
    <location>
        <begin position="1"/>
        <end position="234"/>
    </location>
</feature>
<keyword evidence="3 4" id="KW-0479">Metal-binding</keyword>
<dbReference type="AlphaFoldDB" id="A0A7W4J4L2"/>
<keyword evidence="7" id="KW-1185">Reference proteome</keyword>
<evidence type="ECO:0000256" key="3">
    <source>
        <dbReference type="HAMAP-Rule" id="MF_01121"/>
    </source>
</evidence>
<dbReference type="EMBL" id="JABEQH010000001">
    <property type="protein sequence ID" value="MBB2174562.1"/>
    <property type="molecule type" value="Genomic_DNA"/>
</dbReference>
<comment type="cofactor">
    <cofactor evidence="3">
        <name>Zn(2+)</name>
        <dbReference type="ChEBI" id="CHEBI:29105"/>
    </cofactor>
    <text evidence="3">Binds 1 zinc ion per subunit.</text>
</comment>
<keyword evidence="2 3" id="KW-0520">NAD</keyword>
<feature type="binding site" evidence="3">
    <location>
        <position position="53"/>
    </location>
    <ligand>
        <name>substrate</name>
    </ligand>
</feature>
<dbReference type="SUPFAM" id="SSF52467">
    <property type="entry name" value="DHS-like NAD/FAD-binding domain"/>
    <property type="match status" value="1"/>
</dbReference>
<evidence type="ECO:0000313" key="7">
    <source>
        <dbReference type="Proteomes" id="UP000561066"/>
    </source>
</evidence>
<feature type="binding site" evidence="3">
    <location>
        <position position="56"/>
    </location>
    <ligand>
        <name>substrate</name>
    </ligand>
</feature>
<dbReference type="GO" id="GO:0070403">
    <property type="term" value="F:NAD+ binding"/>
    <property type="evidence" value="ECO:0007669"/>
    <property type="project" value="UniProtKB-UniRule"/>
</dbReference>
<feature type="binding site" evidence="3">
    <location>
        <begin position="93"/>
        <end position="96"/>
    </location>
    <ligand>
        <name>NAD(+)</name>
        <dbReference type="ChEBI" id="CHEBI:57540"/>
    </ligand>
</feature>
<dbReference type="Proteomes" id="UP000561066">
    <property type="component" value="Unassembled WGS sequence"/>
</dbReference>
<dbReference type="GO" id="GO:0036055">
    <property type="term" value="F:protein-succinyllysine desuccinylase activity"/>
    <property type="evidence" value="ECO:0007669"/>
    <property type="project" value="UniProtKB-UniRule"/>
</dbReference>
<feature type="active site" description="Proton acceptor" evidence="3 4">
    <location>
        <position position="111"/>
    </location>
</feature>
<comment type="subcellular location">
    <subcellularLocation>
        <location evidence="3">Cytoplasm</location>
    </subcellularLocation>
</comment>
<accession>A0A7W4J4L2</accession>
<dbReference type="Pfam" id="PF02146">
    <property type="entry name" value="SIR2"/>
    <property type="match status" value="1"/>
</dbReference>
<dbReference type="Gene3D" id="3.40.50.1220">
    <property type="entry name" value="TPP-binding domain"/>
    <property type="match status" value="1"/>
</dbReference>
<dbReference type="InterPro" id="IPR003000">
    <property type="entry name" value="Sirtuin"/>
</dbReference>
<protein>
    <recommendedName>
        <fullName evidence="3">NAD-dependent protein deacylase</fullName>
        <ecNumber evidence="3">2.3.1.286</ecNumber>
    </recommendedName>
    <alternativeName>
        <fullName evidence="3">Regulatory protein SIR2 homolog</fullName>
    </alternativeName>
</protein>
<comment type="domain">
    <text evidence="3">2 residues (Tyr-53 and Arg-56) present in a large hydrophobic pocket are probably involved in substrate specificity. They are important for desuccinylation activity, but dispensable for deacetylation activity.</text>
</comment>
<dbReference type="PANTHER" id="PTHR11085:SF4">
    <property type="entry name" value="NAD-DEPENDENT PROTEIN DEACYLASE"/>
    <property type="match status" value="1"/>
</dbReference>
<dbReference type="CDD" id="cd01412">
    <property type="entry name" value="SIRT5_Af1_CobB"/>
    <property type="match status" value="1"/>
</dbReference>